<dbReference type="NCBIfam" id="NF005932">
    <property type="entry name" value="PRK07956.1"/>
    <property type="match status" value="1"/>
</dbReference>
<evidence type="ECO:0000256" key="9">
    <source>
        <dbReference type="ARBA" id="ARBA00034005"/>
    </source>
</evidence>
<feature type="binding site" evidence="10">
    <location>
        <position position="426"/>
    </location>
    <ligand>
        <name>Zn(2+)</name>
        <dbReference type="ChEBI" id="CHEBI:29105"/>
    </ligand>
</feature>
<feature type="binding site" evidence="10">
    <location>
        <position position="191"/>
    </location>
    <ligand>
        <name>NAD(+)</name>
        <dbReference type="ChEBI" id="CHEBI:57540"/>
    </ligand>
</feature>
<dbReference type="Pfam" id="PF00533">
    <property type="entry name" value="BRCT"/>
    <property type="match status" value="1"/>
</dbReference>
<feature type="domain" description="BRCT" evidence="11">
    <location>
        <begin position="622"/>
        <end position="699"/>
    </location>
</feature>
<dbReference type="Pfam" id="PF03120">
    <property type="entry name" value="OB_DNA_ligase"/>
    <property type="match status" value="1"/>
</dbReference>
<evidence type="ECO:0000256" key="1">
    <source>
        <dbReference type="ARBA" id="ARBA00022598"/>
    </source>
</evidence>
<dbReference type="PIRSF" id="PIRSF001604">
    <property type="entry name" value="LigA"/>
    <property type="match status" value="1"/>
</dbReference>
<keyword evidence="3 10" id="KW-0479">Metal-binding</keyword>
<sequence length="699" mass="79743">MRRERRKNYLSNTFNDNKKIMEAHMKQNQNEHLSQEAIRIHHLVKQLNQYRHEYYNMNAPSVSDAVYDCLFDELDALEKRTGIILSNSPTQTVGYQAVSQLDKVHHPIPLLSLDKTKQITEIHDFMKKQKSLLMLKLDGLTIKLTYENGRLIEASTRGDGDEGEIVTHNASAFRNIPLSIPYQKRLVISGEAFIHIHDFERLQNTLLDSNGNPYRNARNLAAGSARCLDANICKERSVSFYAFHVLEGLDESSELSKSREARLTALHPLGFDICPFLVLSSEASLETLNEAMATLRDLASELDIPIDGLVLRYDDLPYSVACGRTGRFYKDGKAFKFEDDTFKTIFRSIEWQTGRTGEIAPVALFDPIEIDGSTVSRASLHNLTFIQDLELYPGCRILVSKRNMIIPHIEENLDRGHYQDMTPRTCPCCGSPTRIYSRSSGSERIVQTLHCDNPNCSQQILQRFVHFCEKKAMNIIGISEATLKQFIDLGFLKCFQDIYHLDRFSDQIADMDGFGKKSYERLWNSINESRNTTFVRYLVAMDIPMIGRTASRKLEQYFHGNLLELELAAMSRFDFTCLEDFGETMSSNIIEWFHDRENLTLWRNLQKEMHFKEREETIMTETKNNPFAGCTIVATGKLENFTRDSINSKIISLGATAGSSVTKKTDYLICGEKAGSKLAKAQQLGVKVLSEQEFLNMIA</sequence>
<evidence type="ECO:0000256" key="10">
    <source>
        <dbReference type="HAMAP-Rule" id="MF_01588"/>
    </source>
</evidence>
<dbReference type="EC" id="6.5.1.2" evidence="10"/>
<dbReference type="InterPro" id="IPR036420">
    <property type="entry name" value="BRCT_dom_sf"/>
</dbReference>
<accession>A8S012</accession>
<evidence type="ECO:0000259" key="11">
    <source>
        <dbReference type="PROSITE" id="PS50172"/>
    </source>
</evidence>
<dbReference type="SUPFAM" id="SSF47781">
    <property type="entry name" value="RuvA domain 2-like"/>
    <property type="match status" value="1"/>
</dbReference>
<feature type="binding site" evidence="10">
    <location>
        <position position="157"/>
    </location>
    <ligand>
        <name>NAD(+)</name>
        <dbReference type="ChEBI" id="CHEBI:57540"/>
    </ligand>
</feature>
<dbReference type="Pfam" id="PF01653">
    <property type="entry name" value="DNA_ligase_aden"/>
    <property type="match status" value="1"/>
</dbReference>
<dbReference type="AlphaFoldDB" id="A8S012"/>
<dbReference type="InterPro" id="IPR013840">
    <property type="entry name" value="DNAligase_N"/>
</dbReference>
<feature type="binding site" evidence="10">
    <location>
        <position position="429"/>
    </location>
    <ligand>
        <name>Zn(2+)</name>
        <dbReference type="ChEBI" id="CHEBI:29105"/>
    </ligand>
</feature>
<dbReference type="SMART" id="SM00292">
    <property type="entry name" value="BRCT"/>
    <property type="match status" value="1"/>
</dbReference>
<dbReference type="GO" id="GO:0006281">
    <property type="term" value="P:DNA repair"/>
    <property type="evidence" value="ECO:0007669"/>
    <property type="project" value="UniProtKB-KW"/>
</dbReference>
<comment type="caution">
    <text evidence="10">Lacks conserved residue(s) required for the propagation of feature annotation.</text>
</comment>
<evidence type="ECO:0000256" key="4">
    <source>
        <dbReference type="ARBA" id="ARBA00022763"/>
    </source>
</evidence>
<dbReference type="Gene3D" id="3.40.50.10190">
    <property type="entry name" value="BRCT domain"/>
    <property type="match status" value="1"/>
</dbReference>
<dbReference type="InterPro" id="IPR001679">
    <property type="entry name" value="DNA_ligase"/>
</dbReference>
<evidence type="ECO:0000256" key="8">
    <source>
        <dbReference type="ARBA" id="ARBA00023211"/>
    </source>
</evidence>
<protein>
    <recommendedName>
        <fullName evidence="10">DNA ligase</fullName>
        <ecNumber evidence="10">6.5.1.2</ecNumber>
    </recommendedName>
    <alternativeName>
        <fullName evidence="10">Polydeoxyribonucleotide synthase [NAD(+)]</fullName>
    </alternativeName>
</protein>
<dbReference type="PROSITE" id="PS50172">
    <property type="entry name" value="BRCT"/>
    <property type="match status" value="1"/>
</dbReference>
<evidence type="ECO:0000313" key="12">
    <source>
        <dbReference type="EMBL" id="EDP14160.1"/>
    </source>
</evidence>
<dbReference type="InterPro" id="IPR001357">
    <property type="entry name" value="BRCT_dom"/>
</dbReference>
<dbReference type="InterPro" id="IPR013839">
    <property type="entry name" value="DNAligase_adenylation"/>
</dbReference>
<feature type="active site" description="N6-AMP-lysine intermediate" evidence="10">
    <location>
        <position position="136"/>
    </location>
</feature>
<dbReference type="Gene3D" id="2.40.50.140">
    <property type="entry name" value="Nucleic acid-binding proteins"/>
    <property type="match status" value="1"/>
</dbReference>
<dbReference type="InterPro" id="IPR012340">
    <property type="entry name" value="NA-bd_OB-fold"/>
</dbReference>
<evidence type="ECO:0000313" key="13">
    <source>
        <dbReference type="Proteomes" id="UP000005396"/>
    </source>
</evidence>
<proteinExistence type="inferred from homology"/>
<feature type="binding site" evidence="10">
    <location>
        <position position="336"/>
    </location>
    <ligand>
        <name>NAD(+)</name>
        <dbReference type="ChEBI" id="CHEBI:57540"/>
    </ligand>
</feature>
<dbReference type="EMBL" id="ABCC02000041">
    <property type="protein sequence ID" value="EDP14160.1"/>
    <property type="molecule type" value="Genomic_DNA"/>
</dbReference>
<evidence type="ECO:0000256" key="3">
    <source>
        <dbReference type="ARBA" id="ARBA00022723"/>
    </source>
</evidence>
<feature type="binding site" evidence="10">
    <location>
        <begin position="64"/>
        <end position="68"/>
    </location>
    <ligand>
        <name>NAD(+)</name>
        <dbReference type="ChEBI" id="CHEBI:57540"/>
    </ligand>
</feature>
<dbReference type="InterPro" id="IPR004150">
    <property type="entry name" value="NAD_DNA_ligase_OB"/>
</dbReference>
<evidence type="ECO:0000256" key="5">
    <source>
        <dbReference type="ARBA" id="ARBA00022833"/>
    </source>
</evidence>
<evidence type="ECO:0000256" key="6">
    <source>
        <dbReference type="ARBA" id="ARBA00023027"/>
    </source>
</evidence>
<dbReference type="Gene3D" id="1.10.287.610">
    <property type="entry name" value="Helix hairpin bin"/>
    <property type="match status" value="1"/>
</dbReference>
<keyword evidence="6 10" id="KW-0520">NAD</keyword>
<comment type="caution">
    <text evidence="12">The sequence shown here is derived from an EMBL/GenBank/DDBJ whole genome shotgun (WGS) entry which is preliminary data.</text>
</comment>
<evidence type="ECO:0000256" key="7">
    <source>
        <dbReference type="ARBA" id="ARBA00023204"/>
    </source>
</evidence>
<dbReference type="SUPFAM" id="SSF52113">
    <property type="entry name" value="BRCT domain"/>
    <property type="match status" value="1"/>
</dbReference>
<name>A8S012_ENTBW</name>
<keyword evidence="2 10" id="KW-0235">DNA replication</keyword>
<reference evidence="12 13" key="2">
    <citation type="submission" date="2007-09" db="EMBL/GenBank/DDBJ databases">
        <title>Draft genome sequence of Clostridium bolteae (ATCC BAA-613).</title>
        <authorList>
            <person name="Sudarsanam P."/>
            <person name="Ley R."/>
            <person name="Guruge J."/>
            <person name="Turnbaugh P.J."/>
            <person name="Mahowald M."/>
            <person name="Liep D."/>
            <person name="Gordon J."/>
        </authorList>
    </citation>
    <scope>NUCLEOTIDE SEQUENCE [LARGE SCALE GENOMIC DNA]</scope>
    <source>
        <strain evidence="13">ATCC BAA-613 / DSM 15670 / CCUG 46953 / JCM 12243 / WAL 16351</strain>
    </source>
</reference>
<keyword evidence="5 10" id="KW-0862">Zinc</keyword>
<reference evidence="12 13" key="1">
    <citation type="submission" date="2007-08" db="EMBL/GenBank/DDBJ databases">
        <authorList>
            <person name="Fulton L."/>
            <person name="Clifton S."/>
            <person name="Fulton B."/>
            <person name="Xu J."/>
            <person name="Minx P."/>
            <person name="Pepin K.H."/>
            <person name="Johnson M."/>
            <person name="Thiruvilangam P."/>
            <person name="Bhonagiri V."/>
            <person name="Nash W.E."/>
            <person name="Mardis E.R."/>
            <person name="Wilson R.K."/>
        </authorList>
    </citation>
    <scope>NUCLEOTIDE SEQUENCE [LARGE SCALE GENOMIC DNA]</scope>
    <source>
        <strain evidence="13">ATCC BAA-613 / DSM 15670 / CCUG 46953 / JCM 12243 / WAL 16351</strain>
    </source>
</reference>
<evidence type="ECO:0000256" key="2">
    <source>
        <dbReference type="ARBA" id="ARBA00022705"/>
    </source>
</evidence>
<dbReference type="GO" id="GO:0006260">
    <property type="term" value="P:DNA replication"/>
    <property type="evidence" value="ECO:0007669"/>
    <property type="project" value="UniProtKB-KW"/>
</dbReference>
<gene>
    <name evidence="10" type="primary">ligA</name>
    <name evidence="12" type="ORF">CLOBOL_05552</name>
</gene>
<dbReference type="NCBIfam" id="TIGR00575">
    <property type="entry name" value="dnlj"/>
    <property type="match status" value="1"/>
</dbReference>
<dbReference type="HOGENOM" id="CLU_007764_2_0_9"/>
<dbReference type="InterPro" id="IPR010994">
    <property type="entry name" value="RuvA_2-like"/>
</dbReference>
<comment type="similarity">
    <text evidence="10">Belongs to the NAD-dependent DNA ligase family. LigA subfamily.</text>
</comment>
<dbReference type="HAMAP" id="MF_01588">
    <property type="entry name" value="DNA_ligase_A"/>
    <property type="match status" value="1"/>
</dbReference>
<organism evidence="12 13">
    <name type="scientific">Enterocloster bolteae (strain ATCC BAA-613 / DSM 15670 / CCUG 46953 / JCM 12243 / WAL 16351)</name>
    <name type="common">Clostridium bolteae</name>
    <dbReference type="NCBI Taxonomy" id="411902"/>
    <lineage>
        <taxon>Bacteria</taxon>
        <taxon>Bacillati</taxon>
        <taxon>Bacillota</taxon>
        <taxon>Clostridia</taxon>
        <taxon>Lachnospirales</taxon>
        <taxon>Lachnospiraceae</taxon>
        <taxon>Enterocloster</taxon>
    </lineage>
</organism>
<dbReference type="GO" id="GO:0046872">
    <property type="term" value="F:metal ion binding"/>
    <property type="evidence" value="ECO:0007669"/>
    <property type="project" value="UniProtKB-KW"/>
</dbReference>
<dbReference type="Gene3D" id="1.10.150.20">
    <property type="entry name" value="5' to 3' exonuclease, C-terminal subdomain"/>
    <property type="match status" value="2"/>
</dbReference>
<dbReference type="Proteomes" id="UP000005396">
    <property type="component" value="Unassembled WGS sequence"/>
</dbReference>
<dbReference type="SUPFAM" id="SSF56091">
    <property type="entry name" value="DNA ligase/mRNA capping enzyme, catalytic domain"/>
    <property type="match status" value="1"/>
</dbReference>
<comment type="function">
    <text evidence="10">DNA ligase that catalyzes the formation of phosphodiester linkages between 5'-phosphoryl and 3'-hydroxyl groups in double-stranded DNA using NAD as a coenzyme and as the energy source for the reaction. It is essential for DNA replication and repair of damaged DNA.</text>
</comment>
<dbReference type="SMART" id="SM00532">
    <property type="entry name" value="LIGANc"/>
    <property type="match status" value="1"/>
</dbReference>
<keyword evidence="1 10" id="KW-0436">Ligase</keyword>
<keyword evidence="10" id="KW-0460">Magnesium</keyword>
<dbReference type="PaxDb" id="411902-CLOBOL_05552"/>
<keyword evidence="7 10" id="KW-0234">DNA repair</keyword>
<keyword evidence="4 10" id="KW-0227">DNA damage</keyword>
<dbReference type="GO" id="GO:0003911">
    <property type="term" value="F:DNA ligase (NAD+) activity"/>
    <property type="evidence" value="ECO:0007669"/>
    <property type="project" value="UniProtKB-UniRule"/>
</dbReference>
<dbReference type="Gene3D" id="3.30.470.30">
    <property type="entry name" value="DNA ligase/mRNA capping enzyme"/>
    <property type="match status" value="1"/>
</dbReference>
<dbReference type="eggNOG" id="COG0272">
    <property type="taxonomic scope" value="Bacteria"/>
</dbReference>
<feature type="binding site" evidence="10">
    <location>
        <position position="451"/>
    </location>
    <ligand>
        <name>Zn(2+)</name>
        <dbReference type="ChEBI" id="CHEBI:29105"/>
    </ligand>
</feature>
<comment type="catalytic activity">
    <reaction evidence="9 10">
        <text>NAD(+) + (deoxyribonucleotide)n-3'-hydroxyl + 5'-phospho-(deoxyribonucleotide)m = (deoxyribonucleotide)n+m + AMP + beta-nicotinamide D-nucleotide.</text>
        <dbReference type="EC" id="6.5.1.2"/>
    </reaction>
</comment>
<dbReference type="SUPFAM" id="SSF50249">
    <property type="entry name" value="Nucleic acid-binding proteins"/>
    <property type="match status" value="1"/>
</dbReference>
<dbReference type="CDD" id="cd17748">
    <property type="entry name" value="BRCT_DNA_ligase_like"/>
    <property type="match status" value="1"/>
</dbReference>
<comment type="cofactor">
    <cofactor evidence="10">
        <name>Mg(2+)</name>
        <dbReference type="ChEBI" id="CHEBI:18420"/>
    </cofactor>
    <cofactor evidence="10">
        <name>Mn(2+)</name>
        <dbReference type="ChEBI" id="CHEBI:29035"/>
    </cofactor>
</comment>
<feature type="binding site" evidence="10">
    <location>
        <begin position="112"/>
        <end position="113"/>
    </location>
    <ligand>
        <name>NAD(+)</name>
        <dbReference type="ChEBI" id="CHEBI:57540"/>
    </ligand>
</feature>
<keyword evidence="8 10" id="KW-0464">Manganese</keyword>
<feature type="binding site" evidence="10">
    <location>
        <position position="456"/>
    </location>
    <ligand>
        <name>Zn(2+)</name>
        <dbReference type="ChEBI" id="CHEBI:29105"/>
    </ligand>
</feature>